<sequence>MQRDRESEATGLQALQEVWQRFASCEGMGRRLGRRRGAPLLPSDAIKLHDLYRCFKIFALYIIGSKSNPMVCCNAALLLLDVFVFDQVHVFCKHSCILCYCLHHGKVVIVEHVLATLGIGGMGLLLVLVGPDSVAVLADNEFSAINMGVDDSEPDNEFSAINMGVDDSGGSDIFGFVPAWLDGIIVLIDEIASAAAA</sequence>
<reference evidence="1" key="2">
    <citation type="submission" date="2003-05" db="EMBL/GenBank/DDBJ databases">
        <authorList>
            <person name="Buell C.R."/>
            <person name="Wing R.A."/>
            <person name="McCombie W.R."/>
            <person name="Messing J."/>
            <person name="Yuan Q."/>
            <person name="Ouyang S."/>
        </authorList>
    </citation>
    <scope>NUCLEOTIDE SEQUENCE</scope>
</reference>
<gene>
    <name evidence="1" type="ordered locus">LOC_Os10g22780</name>
</gene>
<name>Q339B7_ORYSJ</name>
<dbReference type="AlphaFoldDB" id="Q339B7"/>
<protein>
    <submittedName>
        <fullName evidence="1">Uncharacterized protein</fullName>
    </submittedName>
</protein>
<reference evidence="1" key="3">
    <citation type="submission" date="2006-07" db="EMBL/GenBank/DDBJ databases">
        <authorList>
            <person name="Buell R."/>
        </authorList>
    </citation>
    <scope>NUCLEOTIDE SEQUENCE</scope>
</reference>
<proteinExistence type="predicted"/>
<reference evidence="1" key="1">
    <citation type="journal article" date="2003" name="Science">
        <title>In-depth view of structure, activity, and evolution of rice chromosome 10.</title>
        <authorList>
            <consortium name="Rice Chromosome 10 Sequencing Consortium"/>
        </authorList>
    </citation>
    <scope>NUCLEOTIDE SEQUENCE [LARGE SCALE GENOMIC DNA]</scope>
</reference>
<evidence type="ECO:0000313" key="1">
    <source>
        <dbReference type="EMBL" id="ABB47363.1"/>
    </source>
</evidence>
<dbReference type="EMBL" id="DP000086">
    <property type="protein sequence ID" value="ABB47363.1"/>
    <property type="molecule type" value="Genomic_DNA"/>
</dbReference>
<accession>Q339B7</accession>
<organism evidence="1">
    <name type="scientific">Oryza sativa subsp. japonica</name>
    <name type="common">Rice</name>
    <dbReference type="NCBI Taxonomy" id="39947"/>
    <lineage>
        <taxon>Eukaryota</taxon>
        <taxon>Viridiplantae</taxon>
        <taxon>Streptophyta</taxon>
        <taxon>Embryophyta</taxon>
        <taxon>Tracheophyta</taxon>
        <taxon>Spermatophyta</taxon>
        <taxon>Magnoliopsida</taxon>
        <taxon>Liliopsida</taxon>
        <taxon>Poales</taxon>
        <taxon>Poaceae</taxon>
        <taxon>BOP clade</taxon>
        <taxon>Oryzoideae</taxon>
        <taxon>Oryzeae</taxon>
        <taxon>Oryzinae</taxon>
        <taxon>Oryza</taxon>
        <taxon>Oryza sativa</taxon>
    </lineage>
</organism>